<comment type="caution">
    <text evidence="2">The sequence shown here is derived from an EMBL/GenBank/DDBJ whole genome shotgun (WGS) entry which is preliminary data.</text>
</comment>
<reference evidence="2 3" key="1">
    <citation type="journal article" date="2020" name="BMC Genomics">
        <title>Correction to: Identification and distribution of gene clusters required for synthesis of sphingolipid metabolism inhibitors in diverse species of the filamentous fungus Fusarium.</title>
        <authorList>
            <person name="Kim H.S."/>
            <person name="Lohmar J.M."/>
            <person name="Busman M."/>
            <person name="Brown D.W."/>
            <person name="Naumann T.A."/>
            <person name="Divon H.H."/>
            <person name="Lysoe E."/>
            <person name="Uhlig S."/>
            <person name="Proctor R.H."/>
        </authorList>
    </citation>
    <scope>NUCLEOTIDE SEQUENCE [LARGE SCALE GENOMIC DNA]</scope>
    <source>
        <strain evidence="2 3">NRRL 25214</strain>
    </source>
</reference>
<dbReference type="EMBL" id="JABEVY010000142">
    <property type="protein sequence ID" value="KAF5247247.1"/>
    <property type="molecule type" value="Genomic_DNA"/>
</dbReference>
<feature type="region of interest" description="Disordered" evidence="1">
    <location>
        <begin position="81"/>
        <end position="104"/>
    </location>
</feature>
<evidence type="ECO:0000313" key="3">
    <source>
        <dbReference type="Proteomes" id="UP000573603"/>
    </source>
</evidence>
<evidence type="ECO:0000256" key="1">
    <source>
        <dbReference type="SAM" id="MobiDB-lite"/>
    </source>
</evidence>
<dbReference type="AlphaFoldDB" id="A0A8H4ZJ38"/>
<feature type="compositionally biased region" description="Basic and acidic residues" evidence="1">
    <location>
        <begin position="81"/>
        <end position="103"/>
    </location>
</feature>
<evidence type="ECO:0000313" key="2">
    <source>
        <dbReference type="EMBL" id="KAF5247247.1"/>
    </source>
</evidence>
<feature type="compositionally biased region" description="Polar residues" evidence="1">
    <location>
        <begin position="20"/>
        <end position="34"/>
    </location>
</feature>
<proteinExistence type="predicted"/>
<protein>
    <submittedName>
        <fullName evidence="2">Uncharacterized protein</fullName>
    </submittedName>
</protein>
<name>A0A8H4ZJ38_9HYPO</name>
<feature type="region of interest" description="Disordered" evidence="1">
    <location>
        <begin position="1"/>
        <end position="35"/>
    </location>
</feature>
<sequence>MARTRKRKAVEALQDEPRQTTETQSSADTLSPENEQLRAEIKLLKDTLTDLRNSIETKDMLIKELRQSRDALEKLFSTVDKENERLRESRSKEKTPEDTRSRNEQLQNHIFDAAHARFYPSDITKPK</sequence>
<gene>
    <name evidence="2" type="ORF">FANTH_6504</name>
</gene>
<keyword evidence="3" id="KW-1185">Reference proteome</keyword>
<organism evidence="2 3">
    <name type="scientific">Fusarium anthophilum</name>
    <dbReference type="NCBI Taxonomy" id="48485"/>
    <lineage>
        <taxon>Eukaryota</taxon>
        <taxon>Fungi</taxon>
        <taxon>Dikarya</taxon>
        <taxon>Ascomycota</taxon>
        <taxon>Pezizomycotina</taxon>
        <taxon>Sordariomycetes</taxon>
        <taxon>Hypocreomycetidae</taxon>
        <taxon>Hypocreales</taxon>
        <taxon>Nectriaceae</taxon>
        <taxon>Fusarium</taxon>
        <taxon>Fusarium fujikuroi species complex</taxon>
    </lineage>
</organism>
<dbReference type="Proteomes" id="UP000573603">
    <property type="component" value="Unassembled WGS sequence"/>
</dbReference>
<accession>A0A8H4ZJ38</accession>